<evidence type="ECO:0000256" key="19">
    <source>
        <dbReference type="PIRSR" id="PIRSR006135-1"/>
    </source>
</evidence>
<comment type="pathway">
    <text evidence="6">Cofactor biosynthesis; adenosylcobalamin biosynthesis; adenosylcobalamin from cob(II)yrinate a,c-diamide: step 5/7.</text>
</comment>
<evidence type="ECO:0000256" key="17">
    <source>
        <dbReference type="ARBA" id="ARBA00030571"/>
    </source>
</evidence>
<feature type="binding site" evidence="20">
    <location>
        <position position="59"/>
    </location>
    <ligand>
        <name>GTP</name>
        <dbReference type="ChEBI" id="CHEBI:37565"/>
    </ligand>
</feature>
<reference evidence="21" key="2">
    <citation type="journal article" date="2021" name="PeerJ">
        <title>Extensive microbial diversity within the chicken gut microbiome revealed by metagenomics and culture.</title>
        <authorList>
            <person name="Gilroy R."/>
            <person name="Ravi A."/>
            <person name="Getino M."/>
            <person name="Pursley I."/>
            <person name="Horton D.L."/>
            <person name="Alikhan N.F."/>
            <person name="Baker D."/>
            <person name="Gharbi K."/>
            <person name="Hall N."/>
            <person name="Watson M."/>
            <person name="Adriaenssens E.M."/>
            <person name="Foster-Nyarko E."/>
            <person name="Jarju S."/>
            <person name="Secka A."/>
            <person name="Antonio M."/>
            <person name="Oren A."/>
            <person name="Chaudhuri R.R."/>
            <person name="La Ragione R."/>
            <person name="Hildebrand F."/>
            <person name="Pallen M.J."/>
        </authorList>
    </citation>
    <scope>NUCLEOTIDE SEQUENCE</scope>
    <source>
        <strain evidence="21">F6-4510</strain>
    </source>
</reference>
<dbReference type="GO" id="GO:0008820">
    <property type="term" value="F:cobinamide phosphate guanylyltransferase activity"/>
    <property type="evidence" value="ECO:0007669"/>
    <property type="project" value="UniProtKB-EC"/>
</dbReference>
<dbReference type="AlphaFoldDB" id="A0A9D9DTS6"/>
<evidence type="ECO:0000256" key="14">
    <source>
        <dbReference type="ARBA" id="ARBA00022840"/>
    </source>
</evidence>
<evidence type="ECO:0000256" key="18">
    <source>
        <dbReference type="ARBA" id="ARBA00073706"/>
    </source>
</evidence>
<evidence type="ECO:0000256" key="5">
    <source>
        <dbReference type="ARBA" id="ARBA00004692"/>
    </source>
</evidence>
<comment type="function">
    <text evidence="4">Catalyzes ATP-dependent phosphorylation of adenosylcobinamide and addition of GMP to adenosylcobinamide phosphate.</text>
</comment>
<dbReference type="PANTHER" id="PTHR34848">
    <property type="match status" value="1"/>
</dbReference>
<keyword evidence="13 21" id="KW-0418">Kinase</keyword>
<evidence type="ECO:0000256" key="3">
    <source>
        <dbReference type="ARBA" id="ARBA00001522"/>
    </source>
</evidence>
<keyword evidence="14" id="KW-0067">ATP-binding</keyword>
<dbReference type="EC" id="2.7.1.156" evidence="8"/>
<dbReference type="EC" id="2.7.7.62" evidence="9"/>
<keyword evidence="10" id="KW-0169">Cobalamin biosynthesis</keyword>
<evidence type="ECO:0000256" key="6">
    <source>
        <dbReference type="ARBA" id="ARBA00005159"/>
    </source>
</evidence>
<evidence type="ECO:0000256" key="9">
    <source>
        <dbReference type="ARBA" id="ARBA00012523"/>
    </source>
</evidence>
<organism evidence="21 22">
    <name type="scientific">Candidatus Fimicola merdigallinarum</name>
    <dbReference type="NCBI Taxonomy" id="2840819"/>
    <lineage>
        <taxon>Bacteria</taxon>
        <taxon>Bacillati</taxon>
        <taxon>Bacillota</taxon>
        <taxon>Clostridia</taxon>
        <taxon>Lachnospirales</taxon>
        <taxon>Lachnospiraceae</taxon>
        <taxon>Lachnospiraceae incertae sedis</taxon>
        <taxon>Candidatus Fimicola</taxon>
    </lineage>
</organism>
<feature type="binding site" evidence="20">
    <location>
        <begin position="48"/>
        <end position="51"/>
    </location>
    <ligand>
        <name>GTP</name>
        <dbReference type="ChEBI" id="CHEBI:37565"/>
    </ligand>
</feature>
<dbReference type="FunFam" id="3.40.50.300:FF:000632">
    <property type="entry name" value="Bifunctional adenosylcobalamin biosynthesis protein"/>
    <property type="match status" value="1"/>
</dbReference>
<evidence type="ECO:0000256" key="10">
    <source>
        <dbReference type="ARBA" id="ARBA00022573"/>
    </source>
</evidence>
<dbReference type="GO" id="GO:0043752">
    <property type="term" value="F:adenosylcobinamide kinase activity"/>
    <property type="evidence" value="ECO:0007669"/>
    <property type="project" value="UniProtKB-EC"/>
</dbReference>
<keyword evidence="12 20" id="KW-0547">Nucleotide-binding</keyword>
<dbReference type="PANTHER" id="PTHR34848:SF1">
    <property type="entry name" value="BIFUNCTIONAL ADENOSYLCOBALAMIN BIOSYNTHESIS PROTEIN COBU"/>
    <property type="match status" value="1"/>
</dbReference>
<evidence type="ECO:0000256" key="12">
    <source>
        <dbReference type="ARBA" id="ARBA00022741"/>
    </source>
</evidence>
<name>A0A9D9DTS6_9FIRM</name>
<evidence type="ECO:0000313" key="21">
    <source>
        <dbReference type="EMBL" id="MBO8433809.1"/>
    </source>
</evidence>
<dbReference type="CDD" id="cd00544">
    <property type="entry name" value="CobU"/>
    <property type="match status" value="1"/>
</dbReference>
<proteinExistence type="inferred from homology"/>
<keyword evidence="11 21" id="KW-0808">Transferase</keyword>
<feature type="binding site" evidence="20">
    <location>
        <begin position="6"/>
        <end position="13"/>
    </location>
    <ligand>
        <name>GTP</name>
        <dbReference type="ChEBI" id="CHEBI:37565"/>
    </ligand>
</feature>
<evidence type="ECO:0000256" key="1">
    <source>
        <dbReference type="ARBA" id="ARBA00000312"/>
    </source>
</evidence>
<evidence type="ECO:0000313" key="22">
    <source>
        <dbReference type="Proteomes" id="UP000823611"/>
    </source>
</evidence>
<protein>
    <recommendedName>
        <fullName evidence="18">Bifunctional adenosylcobalamin biosynthesis protein CobU</fullName>
        <ecNumber evidence="8">2.7.1.156</ecNumber>
        <ecNumber evidence="9">2.7.7.62</ecNumber>
    </recommendedName>
    <alternativeName>
        <fullName evidence="16">Adenosylcobinamide kinase</fullName>
    </alternativeName>
    <alternativeName>
        <fullName evidence="17">Adenosylcobinamide-phosphate guanylyltransferase</fullName>
    </alternativeName>
</protein>
<evidence type="ECO:0000256" key="15">
    <source>
        <dbReference type="ARBA" id="ARBA00023134"/>
    </source>
</evidence>
<evidence type="ECO:0000256" key="8">
    <source>
        <dbReference type="ARBA" id="ARBA00012016"/>
    </source>
</evidence>
<reference evidence="21" key="1">
    <citation type="submission" date="2020-10" db="EMBL/GenBank/DDBJ databases">
        <authorList>
            <person name="Gilroy R."/>
        </authorList>
    </citation>
    <scope>NUCLEOTIDE SEQUENCE</scope>
    <source>
        <strain evidence="21">F6-4510</strain>
    </source>
</reference>
<keyword evidence="15 20" id="KW-0342">GTP-binding</keyword>
<comment type="pathway">
    <text evidence="5">Cofactor biosynthesis; adenosylcobalamin biosynthesis; adenosylcobalamin from cob(II)yrinate a,c-diamide: step 6/7.</text>
</comment>
<dbReference type="PIRSF" id="PIRSF006135">
    <property type="entry name" value="CobU"/>
    <property type="match status" value="1"/>
</dbReference>
<evidence type="ECO:0000256" key="7">
    <source>
        <dbReference type="ARBA" id="ARBA00007490"/>
    </source>
</evidence>
<comment type="similarity">
    <text evidence="7">Belongs to the CobU/CobP family.</text>
</comment>
<comment type="catalytic activity">
    <reaction evidence="3">
        <text>adenosylcob(III)inamide + GTP = adenosylcob(III)inamide phosphate + GDP + H(+)</text>
        <dbReference type="Rhea" id="RHEA:15765"/>
        <dbReference type="ChEBI" id="CHEBI:2480"/>
        <dbReference type="ChEBI" id="CHEBI:15378"/>
        <dbReference type="ChEBI" id="CHEBI:37565"/>
        <dbReference type="ChEBI" id="CHEBI:58189"/>
        <dbReference type="ChEBI" id="CHEBI:58502"/>
        <dbReference type="EC" id="2.7.1.156"/>
    </reaction>
</comment>
<keyword evidence="21" id="KW-0548">Nucleotidyltransferase</keyword>
<dbReference type="GO" id="GO:0005524">
    <property type="term" value="F:ATP binding"/>
    <property type="evidence" value="ECO:0007669"/>
    <property type="project" value="UniProtKB-KW"/>
</dbReference>
<comment type="caution">
    <text evidence="21">The sequence shown here is derived from an EMBL/GenBank/DDBJ whole genome shotgun (WGS) entry which is preliminary data.</text>
</comment>
<gene>
    <name evidence="21" type="primary">cobU</name>
    <name evidence="21" type="ORF">IAC55_00620</name>
</gene>
<evidence type="ECO:0000256" key="2">
    <source>
        <dbReference type="ARBA" id="ARBA00000711"/>
    </source>
</evidence>
<dbReference type="EMBL" id="JADIMX010000013">
    <property type="protein sequence ID" value="MBO8433809.1"/>
    <property type="molecule type" value="Genomic_DNA"/>
</dbReference>
<sequence>MILVTGGARSGKSEFAENIATEKGDKVLYIATSIPFDDEMKSRVELHKNRRPSNWDTFEGFKDIDKFIYANKGKYDCILFDCITIFVTNLIFEYAKNPDNMSREDFNITQDKIINDMENILLAIEKINTEIVFVTNEVGMGIVPENKLSRQFRDIAGKVNQLVAKKSDEVYLTVCGIPMKIK</sequence>
<evidence type="ECO:0000256" key="11">
    <source>
        <dbReference type="ARBA" id="ARBA00022679"/>
    </source>
</evidence>
<dbReference type="GO" id="GO:0009236">
    <property type="term" value="P:cobalamin biosynthetic process"/>
    <property type="evidence" value="ECO:0007669"/>
    <property type="project" value="UniProtKB-KW"/>
</dbReference>
<dbReference type="SUPFAM" id="SSF52540">
    <property type="entry name" value="P-loop containing nucleoside triphosphate hydrolases"/>
    <property type="match status" value="1"/>
</dbReference>
<comment type="catalytic activity">
    <reaction evidence="2">
        <text>adenosylcob(III)inamide phosphate + GTP + H(+) = adenosylcob(III)inamide-GDP + diphosphate</text>
        <dbReference type="Rhea" id="RHEA:22712"/>
        <dbReference type="ChEBI" id="CHEBI:15378"/>
        <dbReference type="ChEBI" id="CHEBI:33019"/>
        <dbReference type="ChEBI" id="CHEBI:37565"/>
        <dbReference type="ChEBI" id="CHEBI:58502"/>
        <dbReference type="ChEBI" id="CHEBI:60487"/>
        <dbReference type="EC" id="2.7.7.62"/>
    </reaction>
</comment>
<dbReference type="Pfam" id="PF02283">
    <property type="entry name" value="CobU"/>
    <property type="match status" value="1"/>
</dbReference>
<dbReference type="Proteomes" id="UP000823611">
    <property type="component" value="Unassembled WGS sequence"/>
</dbReference>
<comment type="catalytic activity">
    <reaction evidence="1">
        <text>adenosylcob(III)inamide + ATP = adenosylcob(III)inamide phosphate + ADP + H(+)</text>
        <dbReference type="Rhea" id="RHEA:15769"/>
        <dbReference type="ChEBI" id="CHEBI:2480"/>
        <dbReference type="ChEBI" id="CHEBI:15378"/>
        <dbReference type="ChEBI" id="CHEBI:30616"/>
        <dbReference type="ChEBI" id="CHEBI:58502"/>
        <dbReference type="ChEBI" id="CHEBI:456216"/>
        <dbReference type="EC" id="2.7.1.156"/>
    </reaction>
</comment>
<dbReference type="NCBIfam" id="NF004469">
    <property type="entry name" value="PRK05800.1"/>
    <property type="match status" value="1"/>
</dbReference>
<accession>A0A9D9DTS6</accession>
<evidence type="ECO:0000256" key="20">
    <source>
        <dbReference type="PIRSR" id="PIRSR006135-2"/>
    </source>
</evidence>
<dbReference type="GO" id="GO:0005525">
    <property type="term" value="F:GTP binding"/>
    <property type="evidence" value="ECO:0007669"/>
    <property type="project" value="UniProtKB-KW"/>
</dbReference>
<feature type="active site" description="GMP-histidine intermediate" evidence="19">
    <location>
        <position position="47"/>
    </location>
</feature>
<evidence type="ECO:0000256" key="13">
    <source>
        <dbReference type="ARBA" id="ARBA00022777"/>
    </source>
</evidence>
<feature type="binding site" evidence="20">
    <location>
        <position position="81"/>
    </location>
    <ligand>
        <name>GTP</name>
        <dbReference type="ChEBI" id="CHEBI:37565"/>
    </ligand>
</feature>
<dbReference type="InterPro" id="IPR003203">
    <property type="entry name" value="CobU/CobP"/>
</dbReference>
<evidence type="ECO:0000256" key="4">
    <source>
        <dbReference type="ARBA" id="ARBA00003889"/>
    </source>
</evidence>
<dbReference type="Gene3D" id="3.40.50.300">
    <property type="entry name" value="P-loop containing nucleotide triphosphate hydrolases"/>
    <property type="match status" value="1"/>
</dbReference>
<dbReference type="InterPro" id="IPR027417">
    <property type="entry name" value="P-loop_NTPase"/>
</dbReference>
<evidence type="ECO:0000256" key="16">
    <source>
        <dbReference type="ARBA" id="ARBA00029570"/>
    </source>
</evidence>
<feature type="binding site" evidence="20">
    <location>
        <begin position="31"/>
        <end position="33"/>
    </location>
    <ligand>
        <name>GTP</name>
        <dbReference type="ChEBI" id="CHEBI:37565"/>
    </ligand>
</feature>